<dbReference type="EMBL" id="QXJM01000027">
    <property type="protein sequence ID" value="RIE04469.1"/>
    <property type="molecule type" value="Genomic_DNA"/>
</dbReference>
<dbReference type="Proteomes" id="UP000266340">
    <property type="component" value="Unassembled WGS sequence"/>
</dbReference>
<accession>A0A398CT85</accession>
<dbReference type="GO" id="GO:0046464">
    <property type="term" value="P:acylglycerol catabolic process"/>
    <property type="evidence" value="ECO:0007669"/>
    <property type="project" value="TreeGrafter"/>
</dbReference>
<feature type="domain" description="AB hydrolase-1" evidence="1">
    <location>
        <begin position="35"/>
        <end position="139"/>
    </location>
</feature>
<evidence type="ECO:0000313" key="2">
    <source>
        <dbReference type="EMBL" id="RIE04469.1"/>
    </source>
</evidence>
<dbReference type="AlphaFoldDB" id="A0A398CT85"/>
<dbReference type="GO" id="GO:0047372">
    <property type="term" value="F:monoacylglycerol lipase activity"/>
    <property type="evidence" value="ECO:0007669"/>
    <property type="project" value="TreeGrafter"/>
</dbReference>
<dbReference type="Gene3D" id="3.40.50.1820">
    <property type="entry name" value="alpha/beta hydrolase"/>
    <property type="match status" value="1"/>
</dbReference>
<organism evidence="2 3">
    <name type="scientific">Cohnella faecalis</name>
    <dbReference type="NCBI Taxonomy" id="2315694"/>
    <lineage>
        <taxon>Bacteria</taxon>
        <taxon>Bacillati</taxon>
        <taxon>Bacillota</taxon>
        <taxon>Bacilli</taxon>
        <taxon>Bacillales</taxon>
        <taxon>Paenibacillaceae</taxon>
        <taxon>Cohnella</taxon>
    </lineage>
</organism>
<sequence length="277" mass="30064">MADEKIDELPLLEWDVEGPDGSLHLIGCGDPKGRPVLFLHGITENARAFEPAMRKLPDGIFAAAMDLRGRGLSAKPMSGYRLANYTEDLLAVCNGWSGKAPVIVGHSMGARVAAAFAALYPGLVGGVLLIDPPLSGPGQTPFPVPLSRFVEPKRALERGDMATFRSYYTSPDFDYERKARELGGCSLEAIEQSHAAMNTDPFHAYYRMLSVPALLVAAGGAPFISMEAEMQLREINPRVRTARLEGIGHEIHKLAPALFLQTVRDFLTSMDNEGARA</sequence>
<dbReference type="Pfam" id="PF00561">
    <property type="entry name" value="Abhydrolase_1"/>
    <property type="match status" value="1"/>
</dbReference>
<dbReference type="SUPFAM" id="SSF53474">
    <property type="entry name" value="alpha/beta-Hydrolases"/>
    <property type="match status" value="1"/>
</dbReference>
<keyword evidence="3" id="KW-1185">Reference proteome</keyword>
<keyword evidence="2" id="KW-0378">Hydrolase</keyword>
<dbReference type="InterPro" id="IPR000073">
    <property type="entry name" value="AB_hydrolase_1"/>
</dbReference>
<evidence type="ECO:0000313" key="3">
    <source>
        <dbReference type="Proteomes" id="UP000266340"/>
    </source>
</evidence>
<evidence type="ECO:0000259" key="1">
    <source>
        <dbReference type="Pfam" id="PF00561"/>
    </source>
</evidence>
<reference evidence="2 3" key="1">
    <citation type="submission" date="2018-09" db="EMBL/GenBank/DDBJ databases">
        <title>Cohnella cavernae sp. nov., isolated from a karst cave.</title>
        <authorList>
            <person name="Zhu H."/>
        </authorList>
    </citation>
    <scope>NUCLEOTIDE SEQUENCE [LARGE SCALE GENOMIC DNA]</scope>
    <source>
        <strain evidence="2 3">K2E09-144</strain>
    </source>
</reference>
<dbReference type="OrthoDB" id="2645723at2"/>
<dbReference type="PANTHER" id="PTHR43798:SF33">
    <property type="entry name" value="HYDROLASE, PUTATIVE (AFU_ORTHOLOGUE AFUA_2G14860)-RELATED"/>
    <property type="match status" value="1"/>
</dbReference>
<comment type="caution">
    <text evidence="2">The sequence shown here is derived from an EMBL/GenBank/DDBJ whole genome shotgun (WGS) entry which is preliminary data.</text>
</comment>
<proteinExistence type="predicted"/>
<dbReference type="PANTHER" id="PTHR43798">
    <property type="entry name" value="MONOACYLGLYCEROL LIPASE"/>
    <property type="match status" value="1"/>
</dbReference>
<name>A0A398CT85_9BACL</name>
<dbReference type="InterPro" id="IPR029058">
    <property type="entry name" value="AB_hydrolase_fold"/>
</dbReference>
<dbReference type="RefSeq" id="WP_119148507.1">
    <property type="nucleotide sequence ID" value="NZ_JBHSOV010000024.1"/>
</dbReference>
<dbReference type="GO" id="GO:0016020">
    <property type="term" value="C:membrane"/>
    <property type="evidence" value="ECO:0007669"/>
    <property type="project" value="TreeGrafter"/>
</dbReference>
<protein>
    <submittedName>
        <fullName evidence="2">Alpha/beta hydrolase</fullName>
    </submittedName>
</protein>
<dbReference type="InterPro" id="IPR050266">
    <property type="entry name" value="AB_hydrolase_sf"/>
</dbReference>
<gene>
    <name evidence="2" type="ORF">D3H35_07765</name>
</gene>